<evidence type="ECO:0000256" key="2">
    <source>
        <dbReference type="SAM" id="Phobius"/>
    </source>
</evidence>
<name>A0A4P7GG98_9ACTN</name>
<dbReference type="OrthoDB" id="3790001at2"/>
<keyword evidence="2" id="KW-0812">Transmembrane</keyword>
<keyword evidence="2" id="KW-0472">Membrane</keyword>
<feature type="transmembrane region" description="Helical" evidence="2">
    <location>
        <begin position="41"/>
        <end position="59"/>
    </location>
</feature>
<organism evidence="3 4">
    <name type="scientific">Nocardioides euryhalodurans</name>
    <dbReference type="NCBI Taxonomy" id="2518370"/>
    <lineage>
        <taxon>Bacteria</taxon>
        <taxon>Bacillati</taxon>
        <taxon>Actinomycetota</taxon>
        <taxon>Actinomycetes</taxon>
        <taxon>Propionibacteriales</taxon>
        <taxon>Nocardioidaceae</taxon>
        <taxon>Nocardioides</taxon>
    </lineage>
</organism>
<keyword evidence="2" id="KW-1133">Transmembrane helix</keyword>
<accession>A0A4P7GG98</accession>
<dbReference type="RefSeq" id="WP_135072858.1">
    <property type="nucleotide sequence ID" value="NZ_CP038267.1"/>
</dbReference>
<proteinExistence type="predicted"/>
<sequence>MSTSPAVQLRSRMPRIAEAAVERARLRVVPRRRTKAARVPFVALVTLMMLGGVIGLLLFNTSMQQAAFATTALEEQAATLTAREQTLEMELDVLRNPQRVAEQAQAMGMVPSHSPAYLELESGKVLGEAAPATPVDGLRLQPRLPVKPAVLNPDPIVQQVFPTGTPAQTGGDRGERSSDRARD</sequence>
<protein>
    <recommendedName>
        <fullName evidence="5">Cell division protein FtsL</fullName>
    </recommendedName>
</protein>
<evidence type="ECO:0008006" key="5">
    <source>
        <dbReference type="Google" id="ProtNLM"/>
    </source>
</evidence>
<dbReference type="AlphaFoldDB" id="A0A4P7GG98"/>
<keyword evidence="4" id="KW-1185">Reference proteome</keyword>
<gene>
    <name evidence="3" type="ORF">EXE57_00090</name>
</gene>
<evidence type="ECO:0000313" key="3">
    <source>
        <dbReference type="EMBL" id="QBR90845.1"/>
    </source>
</evidence>
<evidence type="ECO:0000256" key="1">
    <source>
        <dbReference type="SAM" id="MobiDB-lite"/>
    </source>
</evidence>
<feature type="region of interest" description="Disordered" evidence="1">
    <location>
        <begin position="155"/>
        <end position="183"/>
    </location>
</feature>
<feature type="compositionally biased region" description="Basic and acidic residues" evidence="1">
    <location>
        <begin position="172"/>
        <end position="183"/>
    </location>
</feature>
<dbReference type="EMBL" id="CP038267">
    <property type="protein sequence ID" value="QBR90845.1"/>
    <property type="molecule type" value="Genomic_DNA"/>
</dbReference>
<dbReference type="Proteomes" id="UP000294894">
    <property type="component" value="Chromosome"/>
</dbReference>
<reference evidence="3 4" key="1">
    <citation type="submission" date="2019-03" db="EMBL/GenBank/DDBJ databases">
        <title>Three New Species of Nocardioides, Nocardioides euryhalodurans sp. nov., Nocardioides seonyuensis sp. nov. and Nocardioides eburneoflavus sp. nov., Iolated from Soil.</title>
        <authorList>
            <person name="Roh S.G."/>
            <person name="Lee C."/>
            <person name="Kim M.-K."/>
            <person name="Kim S.B."/>
        </authorList>
    </citation>
    <scope>NUCLEOTIDE SEQUENCE [LARGE SCALE GENOMIC DNA]</scope>
    <source>
        <strain evidence="3 4">MMS17-SY117</strain>
    </source>
</reference>
<dbReference type="KEGG" id="noy:EXE57_00090"/>
<evidence type="ECO:0000313" key="4">
    <source>
        <dbReference type="Proteomes" id="UP000294894"/>
    </source>
</evidence>